<feature type="region of interest" description="Amidoligase domain" evidence="9">
    <location>
        <begin position="1"/>
        <end position="270"/>
    </location>
</feature>
<feature type="domain" description="CTP synthase N-terminal" evidence="11">
    <location>
        <begin position="6"/>
        <end position="270"/>
    </location>
</feature>
<evidence type="ECO:0000256" key="8">
    <source>
        <dbReference type="ARBA" id="ARBA00047781"/>
    </source>
</evidence>
<dbReference type="SUPFAM" id="SSF52317">
    <property type="entry name" value="Class I glutamine amidotransferase-like"/>
    <property type="match status" value="1"/>
</dbReference>
<feature type="binding site" evidence="9">
    <location>
        <position position="16"/>
    </location>
    <ligand>
        <name>CTP</name>
        <dbReference type="ChEBI" id="CHEBI:37563"/>
        <note>allosteric inhibitor</note>
    </ligand>
</feature>
<protein>
    <recommendedName>
        <fullName evidence="9">CTP synthase</fullName>
        <ecNumber evidence="9">6.3.4.2</ecNumber>
    </recommendedName>
    <alternativeName>
        <fullName evidence="9">Cytidine 5'-triphosphate synthase</fullName>
    </alternativeName>
    <alternativeName>
        <fullName evidence="9">Cytidine triphosphate synthetase</fullName>
        <shortName evidence="9">CTP synthetase</shortName>
        <shortName evidence="9">CTPS</shortName>
    </alternativeName>
    <alternativeName>
        <fullName evidence="9">UTP--ammonia ligase</fullName>
    </alternativeName>
</protein>
<evidence type="ECO:0000256" key="3">
    <source>
        <dbReference type="ARBA" id="ARBA00022598"/>
    </source>
</evidence>
<keyword evidence="4 9" id="KW-0547">Nucleotide-binding</keyword>
<feature type="binding site" evidence="9">
    <location>
        <position position="227"/>
    </location>
    <ligand>
        <name>UTP</name>
        <dbReference type="ChEBI" id="CHEBI:46398"/>
    </ligand>
</feature>
<sequence>MIKMAKYIFITGGVVSGLGKGIAAASIGLILKSRGYKVVNQKFDPYLNIDPGTMNPYQHGEVFVTDDGAETDLDLGHYERFTDASLSQSSNTTAGRVYLAVLNKEREGGFHGGTVQVIPNITEEILRRMMLSTAETNADVIITEIGGTVGDIESLPFMEAIRQMKYKVGEENCCYIHLTLVPYMKKSQELKTKPTQHSVKELQELGIQPDIIMLRTEEPIDTGTRERLASFCNVDTNHVIQNLTARSIYEVPLQMEHEGLGNAVCEALALKNTPPDLADWQKMVDKFNNPKRKVTIALVGKYVELHDAYLSVAESLVHGGIHNEADVTIDWIGAEKLPDDKTALAHLKAADGIIIPGGFGGRGIEGMVYAAKYARTHKVPYFGICLGMQIQVIEYARNVLGLKDANSSEMDKTTSDPVIDLMPDQNGKILGGTLRLGKYECKIKPGTLAEKAYGAKTIWERHRHRYEFNNAYRDRLIQAGLIISGVNPERDLVEICEAPDHPWMVGVQFHPEFKSRPNRAGPLFREFIKAACEYSVKNKTQK</sequence>
<feature type="binding site" evidence="9">
    <location>
        <position position="57"/>
    </location>
    <ligand>
        <name>L-glutamine</name>
        <dbReference type="ChEBI" id="CHEBI:58359"/>
    </ligand>
</feature>
<dbReference type="CDD" id="cd01746">
    <property type="entry name" value="GATase1_CTP_Synthase"/>
    <property type="match status" value="1"/>
</dbReference>
<dbReference type="SUPFAM" id="SSF52540">
    <property type="entry name" value="P-loop containing nucleoside triphosphate hydrolases"/>
    <property type="match status" value="1"/>
</dbReference>
<accession>A0ABN0P5G3</accession>
<dbReference type="PANTHER" id="PTHR11550:SF0">
    <property type="entry name" value="CTP SYNTHASE-RELATED"/>
    <property type="match status" value="1"/>
</dbReference>
<keyword evidence="5 9" id="KW-0067">ATP-binding</keyword>
<keyword evidence="13" id="KW-1185">Reference proteome</keyword>
<feature type="binding site" evidence="9">
    <location>
        <position position="74"/>
    </location>
    <ligand>
        <name>ATP</name>
        <dbReference type="ChEBI" id="CHEBI:30616"/>
    </ligand>
</feature>
<dbReference type="InterPro" id="IPR027417">
    <property type="entry name" value="P-loop_NTPase"/>
</dbReference>
<comment type="activity regulation">
    <text evidence="9">Allosterically activated by GTP, when glutamine is the substrate; GTP has no effect on the reaction when ammonia is the substrate. The allosteric effector GTP functions by stabilizing the protein conformation that binds the tetrahedral intermediate(s) formed during glutamine hydrolysis. Inhibited by the product CTP, via allosteric rather than competitive inhibition.</text>
</comment>
<evidence type="ECO:0000259" key="10">
    <source>
        <dbReference type="Pfam" id="PF00117"/>
    </source>
</evidence>
<comment type="caution">
    <text evidence="12">The sequence shown here is derived from an EMBL/GenBank/DDBJ whole genome shotgun (WGS) entry which is preliminary data.</text>
</comment>
<evidence type="ECO:0000256" key="5">
    <source>
        <dbReference type="ARBA" id="ARBA00022840"/>
    </source>
</evidence>
<dbReference type="NCBIfam" id="NF003792">
    <property type="entry name" value="PRK05380.1"/>
    <property type="match status" value="1"/>
</dbReference>
<dbReference type="Pfam" id="PF06418">
    <property type="entry name" value="CTP_synth_N"/>
    <property type="match status" value="1"/>
</dbReference>
<comment type="caution">
    <text evidence="9">Lacks conserved residue(s) required for the propagation of feature annotation.</text>
</comment>
<comment type="miscellaneous">
    <text evidence="9">CTPSs have evolved a hybrid strategy for distinguishing between UTP and CTP. The overlapping regions of the product feedback inhibitory and substrate sites recognize a common feature in both compounds, the triphosphate moiety. To differentiate isosteric substrate and product pyrimidine rings, an additional pocket far from the expected kinase/ligase catalytic site, specifically recognizes the cytosine and ribose portions of the product inhibitor.</text>
</comment>
<feature type="binding site" evidence="9">
    <location>
        <position position="358"/>
    </location>
    <ligand>
        <name>L-glutamine</name>
        <dbReference type="ChEBI" id="CHEBI:58359"/>
    </ligand>
</feature>
<feature type="binding site" evidence="9">
    <location>
        <begin position="191"/>
        <end position="196"/>
    </location>
    <ligand>
        <name>CTP</name>
        <dbReference type="ChEBI" id="CHEBI:37563"/>
        <note>allosteric inhibitor</note>
    </ligand>
</feature>
<feature type="binding site" evidence="9">
    <location>
        <begin position="17"/>
        <end position="22"/>
    </location>
    <ligand>
        <name>ATP</name>
        <dbReference type="ChEBI" id="CHEBI:30616"/>
    </ligand>
</feature>
<evidence type="ECO:0000256" key="9">
    <source>
        <dbReference type="HAMAP-Rule" id="MF_01227"/>
    </source>
</evidence>
<feature type="binding site" evidence="9">
    <location>
        <begin position="191"/>
        <end position="196"/>
    </location>
    <ligand>
        <name>UTP</name>
        <dbReference type="ChEBI" id="CHEBI:46398"/>
    </ligand>
</feature>
<keyword evidence="6 9" id="KW-0315">Glutamine amidotransferase</keyword>
<keyword evidence="7 9" id="KW-0665">Pyrimidine biosynthesis</keyword>
<comment type="pathway">
    <text evidence="1 9">Pyrimidine metabolism; CTP biosynthesis via de novo pathway; CTP from UDP: step 2/2.</text>
</comment>
<feature type="active site" description="Nucleophile; for glutamine hydrolysis" evidence="9">
    <location>
        <position position="385"/>
    </location>
</feature>
<reference evidence="12 13" key="1">
    <citation type="submission" date="2013-08" db="EMBL/GenBank/DDBJ databases">
        <authorList>
            <person name="Durkin A.S."/>
            <person name="Haft D.R."/>
            <person name="McCorrison J."/>
            <person name="Torralba M."/>
            <person name="Gillis M."/>
            <person name="Haft D.H."/>
            <person name="Methe B."/>
            <person name="Sutton G."/>
            <person name="Nelson K.E."/>
        </authorList>
    </citation>
    <scope>NUCLEOTIDE SEQUENCE [LARGE SCALE GENOMIC DNA]</scope>
    <source>
        <strain evidence="12 13">ATCC 35536</strain>
    </source>
</reference>
<dbReference type="EC" id="6.3.4.2" evidence="9"/>
<dbReference type="NCBIfam" id="TIGR00337">
    <property type="entry name" value="PyrG"/>
    <property type="match status" value="1"/>
</dbReference>
<comment type="catalytic activity">
    <reaction evidence="9">
        <text>L-glutamine + H2O = L-glutamate + NH4(+)</text>
        <dbReference type="Rhea" id="RHEA:15889"/>
        <dbReference type="ChEBI" id="CHEBI:15377"/>
        <dbReference type="ChEBI" id="CHEBI:28938"/>
        <dbReference type="ChEBI" id="CHEBI:29985"/>
        <dbReference type="ChEBI" id="CHEBI:58359"/>
    </reaction>
</comment>
<evidence type="ECO:0000256" key="1">
    <source>
        <dbReference type="ARBA" id="ARBA00005171"/>
    </source>
</evidence>
<gene>
    <name evidence="12" type="primary">pyrG_2</name>
    <name evidence="9" type="synonym">pyrG</name>
    <name evidence="12" type="ORF">HMPREF0860_1981</name>
</gene>
<feature type="binding site" evidence="9">
    <location>
        <position position="245"/>
    </location>
    <ligand>
        <name>ATP</name>
        <dbReference type="ChEBI" id="CHEBI:30616"/>
    </ligand>
</feature>
<dbReference type="InterPro" id="IPR029062">
    <property type="entry name" value="Class_I_gatase-like"/>
</dbReference>
<evidence type="ECO:0000256" key="6">
    <source>
        <dbReference type="ARBA" id="ARBA00022962"/>
    </source>
</evidence>
<feature type="binding site" evidence="9">
    <location>
        <position position="16"/>
    </location>
    <ligand>
        <name>UTP</name>
        <dbReference type="ChEBI" id="CHEBI:46398"/>
    </ligand>
</feature>
<keyword evidence="3 9" id="KW-0436">Ligase</keyword>
<name>A0ABN0P5G3_TRESO</name>
<dbReference type="PROSITE" id="PS51273">
    <property type="entry name" value="GATASE_TYPE_1"/>
    <property type="match status" value="1"/>
</dbReference>
<keyword evidence="9" id="KW-0479">Metal-binding</keyword>
<evidence type="ECO:0000256" key="7">
    <source>
        <dbReference type="ARBA" id="ARBA00022975"/>
    </source>
</evidence>
<comment type="function">
    <text evidence="9">Catalyzes the ATP-dependent amination of UTP to CTP with either L-glutamine or ammonia as the source of nitrogen. Regulates intracellular CTP levels through interactions with the four ribonucleotide triphosphates.</text>
</comment>
<evidence type="ECO:0000256" key="2">
    <source>
        <dbReference type="ARBA" id="ARBA00007533"/>
    </source>
</evidence>
<dbReference type="PANTHER" id="PTHR11550">
    <property type="entry name" value="CTP SYNTHASE"/>
    <property type="match status" value="1"/>
</dbReference>
<dbReference type="Gene3D" id="3.40.50.300">
    <property type="entry name" value="P-loop containing nucleotide triphosphate hydrolases"/>
    <property type="match status" value="1"/>
</dbReference>
<evidence type="ECO:0000313" key="13">
    <source>
        <dbReference type="Proteomes" id="UP000016646"/>
    </source>
</evidence>
<dbReference type="GO" id="GO:0003883">
    <property type="term" value="F:CTP synthase activity"/>
    <property type="evidence" value="ECO:0007669"/>
    <property type="project" value="UniProtKB-EC"/>
</dbReference>
<comment type="subunit">
    <text evidence="9">Homotetramer.</text>
</comment>
<comment type="catalytic activity">
    <reaction evidence="9">
        <text>UTP + NH4(+) + ATP = CTP + ADP + phosphate + 2 H(+)</text>
        <dbReference type="Rhea" id="RHEA:16597"/>
        <dbReference type="ChEBI" id="CHEBI:15378"/>
        <dbReference type="ChEBI" id="CHEBI:28938"/>
        <dbReference type="ChEBI" id="CHEBI:30616"/>
        <dbReference type="ChEBI" id="CHEBI:37563"/>
        <dbReference type="ChEBI" id="CHEBI:43474"/>
        <dbReference type="ChEBI" id="CHEBI:46398"/>
        <dbReference type="ChEBI" id="CHEBI:456216"/>
    </reaction>
</comment>
<dbReference type="Proteomes" id="UP000016646">
    <property type="component" value="Unassembled WGS sequence"/>
</dbReference>
<dbReference type="InterPro" id="IPR004468">
    <property type="entry name" value="CTP_synthase"/>
</dbReference>
<organism evidence="12 13">
    <name type="scientific">Treponema socranskii subsp. socranskii VPI DR56BR1116 = ATCC 35536</name>
    <dbReference type="NCBI Taxonomy" id="1125725"/>
    <lineage>
        <taxon>Bacteria</taxon>
        <taxon>Pseudomonadati</taxon>
        <taxon>Spirochaetota</taxon>
        <taxon>Spirochaetia</taxon>
        <taxon>Spirochaetales</taxon>
        <taxon>Treponemataceae</taxon>
        <taxon>Treponema</taxon>
    </lineage>
</organism>
<dbReference type="Pfam" id="PF00117">
    <property type="entry name" value="GATase"/>
    <property type="match status" value="1"/>
</dbReference>
<evidence type="ECO:0000256" key="4">
    <source>
        <dbReference type="ARBA" id="ARBA00022741"/>
    </source>
</evidence>
<feature type="binding site" evidence="9">
    <location>
        <position position="465"/>
    </location>
    <ligand>
        <name>L-glutamine</name>
        <dbReference type="ChEBI" id="CHEBI:58359"/>
    </ligand>
</feature>
<dbReference type="Gene3D" id="3.40.50.880">
    <property type="match status" value="1"/>
</dbReference>
<proteinExistence type="inferred from homology"/>
<feature type="binding site" evidence="9">
    <location>
        <begin position="386"/>
        <end position="389"/>
    </location>
    <ligand>
        <name>L-glutamine</name>
        <dbReference type="ChEBI" id="CHEBI:58359"/>
    </ligand>
</feature>
<evidence type="ECO:0000259" key="11">
    <source>
        <dbReference type="Pfam" id="PF06418"/>
    </source>
</evidence>
<evidence type="ECO:0000313" key="12">
    <source>
        <dbReference type="EMBL" id="ERK01311.1"/>
    </source>
</evidence>
<dbReference type="InterPro" id="IPR017456">
    <property type="entry name" value="CTP_synthase_N"/>
</dbReference>
<feature type="binding site" evidence="9">
    <location>
        <position position="74"/>
    </location>
    <ligand>
        <name>Mg(2+)</name>
        <dbReference type="ChEBI" id="CHEBI:18420"/>
    </ligand>
</feature>
<feature type="binding site" evidence="9">
    <location>
        <position position="409"/>
    </location>
    <ligand>
        <name>L-glutamine</name>
        <dbReference type="ChEBI" id="CHEBI:58359"/>
    </ligand>
</feature>
<feature type="domain" description="Glutamine amidotransferase" evidence="10">
    <location>
        <begin position="305"/>
        <end position="529"/>
    </location>
</feature>
<dbReference type="HAMAP" id="MF_01227">
    <property type="entry name" value="PyrG"/>
    <property type="match status" value="1"/>
</dbReference>
<comment type="similarity">
    <text evidence="2 9">Belongs to the CTP synthase family.</text>
</comment>
<feature type="binding site" evidence="9">
    <location>
        <position position="144"/>
    </location>
    <ligand>
        <name>Mg(2+)</name>
        <dbReference type="ChEBI" id="CHEBI:18420"/>
    </ligand>
</feature>
<dbReference type="InterPro" id="IPR033828">
    <property type="entry name" value="GATase1_CTP_Synthase"/>
</dbReference>
<keyword evidence="9" id="KW-0460">Magnesium</keyword>
<comment type="catalytic activity">
    <reaction evidence="8 9">
        <text>UTP + L-glutamine + ATP + H2O = CTP + L-glutamate + ADP + phosphate + 2 H(+)</text>
        <dbReference type="Rhea" id="RHEA:26426"/>
        <dbReference type="ChEBI" id="CHEBI:15377"/>
        <dbReference type="ChEBI" id="CHEBI:15378"/>
        <dbReference type="ChEBI" id="CHEBI:29985"/>
        <dbReference type="ChEBI" id="CHEBI:30616"/>
        <dbReference type="ChEBI" id="CHEBI:37563"/>
        <dbReference type="ChEBI" id="CHEBI:43474"/>
        <dbReference type="ChEBI" id="CHEBI:46398"/>
        <dbReference type="ChEBI" id="CHEBI:58359"/>
        <dbReference type="ChEBI" id="CHEBI:456216"/>
        <dbReference type="EC" id="6.3.4.2"/>
    </reaction>
</comment>
<feature type="binding site" evidence="9">
    <location>
        <position position="227"/>
    </location>
    <ligand>
        <name>CTP</name>
        <dbReference type="ChEBI" id="CHEBI:37563"/>
        <note>allosteric inhibitor</note>
    </ligand>
</feature>
<feature type="active site" evidence="9">
    <location>
        <position position="512"/>
    </location>
</feature>
<feature type="binding site" evidence="9">
    <location>
        <begin position="151"/>
        <end position="153"/>
    </location>
    <ligand>
        <name>CTP</name>
        <dbReference type="ChEBI" id="CHEBI:37563"/>
        <note>allosteric inhibitor</note>
    </ligand>
</feature>
<dbReference type="InterPro" id="IPR017926">
    <property type="entry name" value="GATASE"/>
</dbReference>
<dbReference type="EMBL" id="AVQI01000059">
    <property type="protein sequence ID" value="ERK01311.1"/>
    <property type="molecule type" value="Genomic_DNA"/>
</dbReference>
<dbReference type="CDD" id="cd03113">
    <property type="entry name" value="CTPS_N"/>
    <property type="match status" value="1"/>
</dbReference>
<feature type="active site" evidence="9">
    <location>
        <position position="510"/>
    </location>
</feature>